<feature type="binding site" evidence="4">
    <location>
        <begin position="266"/>
        <end position="270"/>
    </location>
    <ligand>
        <name>FAD</name>
        <dbReference type="ChEBI" id="CHEBI:57692"/>
    </ligand>
</feature>
<comment type="cofactor">
    <cofactor evidence="4">
        <name>FAD</name>
        <dbReference type="ChEBI" id="CHEBI:57692"/>
    </cofactor>
    <text evidence="4">Binds 1 FAD per subunit.</text>
</comment>
<dbReference type="InterPro" id="IPR006050">
    <property type="entry name" value="DNA_photolyase_N"/>
</dbReference>
<name>D2UCU3_XANAP</name>
<gene>
    <name evidence="8" type="primary">phrB</name>
    <name evidence="8" type="ordered locus">XALc_1139</name>
</gene>
<comment type="similarity">
    <text evidence="6">Belongs to the DNA photolyase family.</text>
</comment>
<dbReference type="EC" id="4.1.99.3" evidence="8"/>
<dbReference type="eggNOG" id="COG0415">
    <property type="taxonomic scope" value="Bacteria"/>
</dbReference>
<evidence type="ECO:0000256" key="6">
    <source>
        <dbReference type="RuleBase" id="RU004182"/>
    </source>
</evidence>
<feature type="binding site" evidence="4">
    <location>
        <position position="254"/>
    </location>
    <ligand>
        <name>FAD</name>
        <dbReference type="ChEBI" id="CHEBI:57692"/>
    </ligand>
</feature>
<accession>D2UCU3</accession>
<dbReference type="InterPro" id="IPR036134">
    <property type="entry name" value="Crypto/Photolyase_FAD-like_sf"/>
</dbReference>
<keyword evidence="9" id="KW-1185">Reference proteome</keyword>
<dbReference type="SUPFAM" id="SSF52425">
    <property type="entry name" value="Cryptochrome/photolyase, N-terminal domain"/>
    <property type="match status" value="1"/>
</dbReference>
<evidence type="ECO:0000256" key="3">
    <source>
        <dbReference type="ARBA" id="ARBA00022827"/>
    </source>
</evidence>
<keyword evidence="6" id="KW-0157">Chromophore</keyword>
<dbReference type="PRINTS" id="PR00147">
    <property type="entry name" value="DNAPHOTLYASE"/>
</dbReference>
<dbReference type="PANTHER" id="PTHR11455">
    <property type="entry name" value="CRYPTOCHROME"/>
    <property type="match status" value="1"/>
</dbReference>
<keyword evidence="3 4" id="KW-0274">FAD</keyword>
<reference evidence="8 9" key="1">
    <citation type="journal article" date="2009" name="BMC Genomics">
        <title>The complete genome sequence of Xanthomonas albilineans provides new insights into the reductive genome evolution of the xylem-limited Xanthomonadaceae.</title>
        <authorList>
            <person name="Pieretti I."/>
            <person name="Royer M."/>
            <person name="Barbe V."/>
            <person name="Carrere S."/>
            <person name="Koebnik R."/>
            <person name="Cociancich S."/>
            <person name="Couloux A."/>
            <person name="Darrasse A."/>
            <person name="Gouzy J."/>
            <person name="Jacques M.A."/>
            <person name="Lauber E."/>
            <person name="Manceau C."/>
            <person name="Mangenot S."/>
            <person name="Poussier S."/>
            <person name="Segurens B."/>
            <person name="Szurek B."/>
            <person name="Verdier V."/>
            <person name="Arlat M."/>
            <person name="Rott P."/>
        </authorList>
    </citation>
    <scope>NUCLEOTIDE SEQUENCE [LARGE SCALE GENOMIC DNA]</scope>
    <source>
        <strain evidence="9">GPE PC73 / CFBP 7063</strain>
    </source>
</reference>
<dbReference type="SUPFAM" id="SSF48173">
    <property type="entry name" value="Cryptochrome/photolyase FAD-binding domain"/>
    <property type="match status" value="1"/>
</dbReference>
<evidence type="ECO:0000256" key="2">
    <source>
        <dbReference type="ARBA" id="ARBA00022630"/>
    </source>
</evidence>
<dbReference type="PANTHER" id="PTHR11455:SF9">
    <property type="entry name" value="CRYPTOCHROME CIRCADIAN CLOCK 5 ISOFORM X1"/>
    <property type="match status" value="1"/>
</dbReference>
<dbReference type="Pfam" id="PF00875">
    <property type="entry name" value="DNA_photolyase"/>
    <property type="match status" value="1"/>
</dbReference>
<organism evidence="8 9">
    <name type="scientific">Xanthomonas albilineans (strain GPE PC73 / CFBP 7063)</name>
    <dbReference type="NCBI Taxonomy" id="380358"/>
    <lineage>
        <taxon>Bacteria</taxon>
        <taxon>Pseudomonadati</taxon>
        <taxon>Pseudomonadota</taxon>
        <taxon>Gammaproteobacteria</taxon>
        <taxon>Lysobacterales</taxon>
        <taxon>Lysobacteraceae</taxon>
        <taxon>Xanthomonas</taxon>
    </lineage>
</organism>
<dbReference type="EMBL" id="FP565176">
    <property type="protein sequence ID" value="CBA15654.1"/>
    <property type="molecule type" value="Genomic_DNA"/>
</dbReference>
<feature type="site" description="Electron transfer via tryptophanyl radical" evidence="5">
    <location>
        <position position="413"/>
    </location>
</feature>
<dbReference type="InterPro" id="IPR014729">
    <property type="entry name" value="Rossmann-like_a/b/a_fold"/>
</dbReference>
<evidence type="ECO:0000313" key="9">
    <source>
        <dbReference type="Proteomes" id="UP000001890"/>
    </source>
</evidence>
<feature type="binding site" evidence="4">
    <location>
        <begin position="403"/>
        <end position="405"/>
    </location>
    <ligand>
        <name>FAD</name>
        <dbReference type="ChEBI" id="CHEBI:57692"/>
    </ligand>
</feature>
<evidence type="ECO:0000256" key="1">
    <source>
        <dbReference type="ARBA" id="ARBA00001932"/>
    </source>
</evidence>
<dbReference type="GO" id="GO:0071949">
    <property type="term" value="F:FAD binding"/>
    <property type="evidence" value="ECO:0007669"/>
    <property type="project" value="TreeGrafter"/>
</dbReference>
<feature type="site" description="Electron transfer via tryptophanyl radical" evidence="5">
    <location>
        <position position="336"/>
    </location>
</feature>
<proteinExistence type="inferred from homology"/>
<dbReference type="Pfam" id="PF03441">
    <property type="entry name" value="FAD_binding_7"/>
    <property type="match status" value="1"/>
</dbReference>
<evidence type="ECO:0000313" key="8">
    <source>
        <dbReference type="EMBL" id="CBA15654.1"/>
    </source>
</evidence>
<keyword evidence="8" id="KW-0456">Lyase</keyword>
<protein>
    <submittedName>
        <fullName evidence="8">Putative deoxyribodipyrimidine photo-lyase photolyase protein</fullName>
        <ecNumber evidence="8">4.1.99.3</ecNumber>
    </submittedName>
</protein>
<evidence type="ECO:0000256" key="4">
    <source>
        <dbReference type="PIRSR" id="PIRSR602081-1"/>
    </source>
</evidence>
<dbReference type="KEGG" id="xal:XALC_1139"/>
<feature type="site" description="Electron transfer via tryptophanyl radical" evidence="5">
    <location>
        <position position="390"/>
    </location>
</feature>
<evidence type="ECO:0000259" key="7">
    <source>
        <dbReference type="PROSITE" id="PS51645"/>
    </source>
</evidence>
<dbReference type="InterPro" id="IPR036155">
    <property type="entry name" value="Crypto/Photolyase_N_sf"/>
</dbReference>
<feature type="binding site" evidence="4">
    <location>
        <position position="302"/>
    </location>
    <ligand>
        <name>FAD</name>
        <dbReference type="ChEBI" id="CHEBI:57692"/>
    </ligand>
</feature>
<dbReference type="GO" id="GO:0003904">
    <property type="term" value="F:deoxyribodipyrimidine photo-lyase activity"/>
    <property type="evidence" value="ECO:0007669"/>
    <property type="project" value="UniProtKB-EC"/>
</dbReference>
<dbReference type="STRING" id="380358.XALC_1139"/>
<keyword evidence="2 4" id="KW-0285">Flavoprotein</keyword>
<dbReference type="Gene3D" id="1.10.579.10">
    <property type="entry name" value="DNA Cyclobutane Dipyrimidine Photolyase, subunit A, domain 3"/>
    <property type="match status" value="1"/>
</dbReference>
<dbReference type="InterPro" id="IPR002081">
    <property type="entry name" value="Cryptochrome/DNA_photolyase_1"/>
</dbReference>
<dbReference type="AlphaFoldDB" id="D2UCU3"/>
<dbReference type="PROSITE" id="PS51645">
    <property type="entry name" value="PHR_CRY_ALPHA_BETA"/>
    <property type="match status" value="1"/>
</dbReference>
<dbReference type="Proteomes" id="UP000001890">
    <property type="component" value="Chromosome"/>
</dbReference>
<dbReference type="Gene3D" id="1.25.40.80">
    <property type="match status" value="1"/>
</dbReference>
<dbReference type="GO" id="GO:0009416">
    <property type="term" value="P:response to light stimulus"/>
    <property type="evidence" value="ECO:0007669"/>
    <property type="project" value="TreeGrafter"/>
</dbReference>
<dbReference type="GO" id="GO:0003677">
    <property type="term" value="F:DNA binding"/>
    <property type="evidence" value="ECO:0007669"/>
    <property type="project" value="TreeGrafter"/>
</dbReference>
<dbReference type="Gene3D" id="3.40.50.620">
    <property type="entry name" value="HUPs"/>
    <property type="match status" value="1"/>
</dbReference>
<comment type="cofactor">
    <cofactor evidence="1">
        <name>(6R)-5,10-methylene-5,6,7,8-tetrahydrofolate</name>
        <dbReference type="ChEBI" id="CHEBI:15636"/>
    </cofactor>
</comment>
<feature type="domain" description="Photolyase/cryptochrome alpha/beta" evidence="7">
    <location>
        <begin position="32"/>
        <end position="161"/>
    </location>
</feature>
<dbReference type="InterPro" id="IPR005101">
    <property type="entry name" value="Cryptochr/Photolyase_FAD-bd"/>
</dbReference>
<sequence>MRCACGSSDAHLADAADPYHGASFAAPRVRMSYAIVWFRRDLRLHDQPALHAALAAGHTPVPVYLHSPEDEGDWAAGAASCAWLQRSLAALDAQLRACGSRLILRRGPAEHALRQVIAECGAVAVYWNRRYEPATQPRDARLKRELRALGLEVHSHNGALLFEPWQLATQQGGPYKVFTPFWRSALSRWQVPAPMHAPATLPPPPQALHSLALDALGLMSAHDWDRGFWECWQPGEQGAHEALDVFVDGALRDYVAGRDRPDQVGTSRLSPHLHFGEIAPWRIVSALQQHRRAATGTAIDGYIRQLGWRDFAYHLLHHFPHTPERNLNPRFERFRWATPGPVQLQAWQRGRSGVPIVDAGLRELWRTGWMHNRVRMIVASYLCKHLRVHWSEGARWFWDTLVDADLANNTLGWQWVAGTGADAAPYFRVFNPVTQAQKFDPQGAYIARWVPELAALPVADRFAPWLVPQRLARVAPHYPRQPIVDLAAGRDAALAAYRETVAG</sequence>
<evidence type="ECO:0000256" key="5">
    <source>
        <dbReference type="PIRSR" id="PIRSR602081-2"/>
    </source>
</evidence>